<dbReference type="Gene3D" id="1.25.40.10">
    <property type="entry name" value="Tetratricopeptide repeat domain"/>
    <property type="match status" value="1"/>
</dbReference>
<reference evidence="4 5" key="1">
    <citation type="submission" date="2016-03" db="EMBL/GenBank/DDBJ databases">
        <title>Niastella vici sp. nov., isolated from farmland soil.</title>
        <authorList>
            <person name="Chen L."/>
            <person name="Wang D."/>
            <person name="Yang S."/>
            <person name="Wang G."/>
        </authorList>
    </citation>
    <scope>NUCLEOTIDE SEQUENCE [LARGE SCALE GENOMIC DNA]</scope>
    <source>
        <strain evidence="4 5">DJ57</strain>
    </source>
</reference>
<dbReference type="PANTHER" id="PTHR46825">
    <property type="entry name" value="D-ALANYL-D-ALANINE-CARBOXYPEPTIDASE/ENDOPEPTIDASE AMPH"/>
    <property type="match status" value="1"/>
</dbReference>
<protein>
    <recommendedName>
        <fullName evidence="3">Beta-lactamase-related domain-containing protein</fullName>
    </recommendedName>
</protein>
<sequence length="486" mass="53618">MKTLQRSILTGLLFTTTCLAASAQLPVDSIAAILNKEVQLKRTPGIIVGTIDATGKREIISAGSYSDKKEIQPDGNTIFEIGSITKVFTSLLLADMVQKKQVNLDDPISKYLPASVNVPVIKGKPITLQHLATHSVGWPRMPDNYDPQNLDNPFSDYTVEQLYDYVSRSNFDYAPGTWFSYSNAGYGLLGNILTLIAGKPLETLVKERICTPLGMTNTTYVLTPEQKTKLAGGHTEYGAPAPSWDLPAIAGTGGLRSNMNDMLTFAAANLGLVKTDLYPAMQLAHVPHISKGKDGQVTLGWTLVKADNGDEFLWKDGTTAGYRAMMLLNRTKKTGVVILSNSLNEINDIAYHVLYPAIPVKTYRYTWAMHDLILETAKRKGADAAIEEYKTMKATRSPGLVYDVSQLNYVANDLRQAKKMKDAIKIFELNTQEYPNSSPAWESLGDIYKRNGKKKEAIEAYEKAVAADAKNDHAKWILEKLKAETK</sequence>
<dbReference type="Pfam" id="PF13181">
    <property type="entry name" value="TPR_8"/>
    <property type="match status" value="1"/>
</dbReference>
<dbReference type="PROSITE" id="PS50005">
    <property type="entry name" value="TPR"/>
    <property type="match status" value="1"/>
</dbReference>
<feature type="chain" id="PRO_5013229623" description="Beta-lactamase-related domain-containing protein" evidence="2">
    <location>
        <begin position="21"/>
        <end position="486"/>
    </location>
</feature>
<evidence type="ECO:0000313" key="5">
    <source>
        <dbReference type="Proteomes" id="UP000192796"/>
    </source>
</evidence>
<dbReference type="Proteomes" id="UP000192796">
    <property type="component" value="Unassembled WGS sequence"/>
</dbReference>
<evidence type="ECO:0000256" key="2">
    <source>
        <dbReference type="SAM" id="SignalP"/>
    </source>
</evidence>
<dbReference type="OrthoDB" id="9793489at2"/>
<dbReference type="Pfam" id="PF00144">
    <property type="entry name" value="Beta-lactamase"/>
    <property type="match status" value="1"/>
</dbReference>
<feature type="repeat" description="TPR" evidence="1">
    <location>
        <begin position="438"/>
        <end position="471"/>
    </location>
</feature>
<comment type="caution">
    <text evidence="4">The sequence shown here is derived from an EMBL/GenBank/DDBJ whole genome shotgun (WGS) entry which is preliminary data.</text>
</comment>
<feature type="signal peptide" evidence="2">
    <location>
        <begin position="1"/>
        <end position="20"/>
    </location>
</feature>
<dbReference type="AlphaFoldDB" id="A0A1V9FSD5"/>
<organism evidence="4 5">
    <name type="scientific">Niastella vici</name>
    <dbReference type="NCBI Taxonomy" id="1703345"/>
    <lineage>
        <taxon>Bacteria</taxon>
        <taxon>Pseudomonadati</taxon>
        <taxon>Bacteroidota</taxon>
        <taxon>Chitinophagia</taxon>
        <taxon>Chitinophagales</taxon>
        <taxon>Chitinophagaceae</taxon>
        <taxon>Niastella</taxon>
    </lineage>
</organism>
<dbReference type="InterPro" id="IPR011990">
    <property type="entry name" value="TPR-like_helical_dom_sf"/>
</dbReference>
<dbReference type="InterPro" id="IPR019734">
    <property type="entry name" value="TPR_rpt"/>
</dbReference>
<evidence type="ECO:0000256" key="1">
    <source>
        <dbReference type="PROSITE-ProRule" id="PRU00339"/>
    </source>
</evidence>
<dbReference type="STRING" id="1703345.A3860_05960"/>
<name>A0A1V9FSD5_9BACT</name>
<dbReference type="InterPro" id="IPR050491">
    <property type="entry name" value="AmpC-like"/>
</dbReference>
<dbReference type="SUPFAM" id="SSF56601">
    <property type="entry name" value="beta-lactamase/transpeptidase-like"/>
    <property type="match status" value="1"/>
</dbReference>
<gene>
    <name evidence="4" type="ORF">A3860_05960</name>
</gene>
<keyword evidence="1" id="KW-0802">TPR repeat</keyword>
<accession>A0A1V9FSD5</accession>
<keyword evidence="5" id="KW-1185">Reference proteome</keyword>
<proteinExistence type="predicted"/>
<dbReference type="RefSeq" id="WP_081151791.1">
    <property type="nucleotide sequence ID" value="NZ_LVYD01000058.1"/>
</dbReference>
<evidence type="ECO:0000313" key="4">
    <source>
        <dbReference type="EMBL" id="OQP61254.1"/>
    </source>
</evidence>
<dbReference type="PANTHER" id="PTHR46825:SF8">
    <property type="entry name" value="BETA-LACTAMASE-RELATED"/>
    <property type="match status" value="1"/>
</dbReference>
<dbReference type="SMART" id="SM00028">
    <property type="entry name" value="TPR"/>
    <property type="match status" value="2"/>
</dbReference>
<evidence type="ECO:0000259" key="3">
    <source>
        <dbReference type="Pfam" id="PF00144"/>
    </source>
</evidence>
<feature type="domain" description="Beta-lactamase-related" evidence="3">
    <location>
        <begin position="43"/>
        <end position="345"/>
    </location>
</feature>
<dbReference type="EMBL" id="LVYD01000058">
    <property type="protein sequence ID" value="OQP61254.1"/>
    <property type="molecule type" value="Genomic_DNA"/>
</dbReference>
<keyword evidence="2" id="KW-0732">Signal</keyword>
<dbReference type="InterPro" id="IPR012338">
    <property type="entry name" value="Beta-lactam/transpept-like"/>
</dbReference>
<dbReference type="Gene3D" id="3.40.710.10">
    <property type="entry name" value="DD-peptidase/beta-lactamase superfamily"/>
    <property type="match status" value="1"/>
</dbReference>
<dbReference type="InterPro" id="IPR001466">
    <property type="entry name" value="Beta-lactam-related"/>
</dbReference>
<dbReference type="SUPFAM" id="SSF48452">
    <property type="entry name" value="TPR-like"/>
    <property type="match status" value="1"/>
</dbReference>